<dbReference type="Pfam" id="PF22725">
    <property type="entry name" value="GFO_IDH_MocA_C3"/>
    <property type="match status" value="1"/>
</dbReference>
<keyword evidence="2" id="KW-0560">Oxidoreductase</keyword>
<feature type="domain" description="Gfo/Idh/MocA-like oxidoreductase N-terminal" evidence="3">
    <location>
        <begin position="4"/>
        <end position="121"/>
    </location>
</feature>
<organism evidence="5 6">
    <name type="scientific">SAR86 cluster bacterium</name>
    <dbReference type="NCBI Taxonomy" id="2030880"/>
    <lineage>
        <taxon>Bacteria</taxon>
        <taxon>Pseudomonadati</taxon>
        <taxon>Pseudomonadota</taxon>
        <taxon>Gammaproteobacteria</taxon>
        <taxon>SAR86 cluster</taxon>
    </lineage>
</organism>
<dbReference type="GO" id="GO:0016491">
    <property type="term" value="F:oxidoreductase activity"/>
    <property type="evidence" value="ECO:0007669"/>
    <property type="project" value="UniProtKB-KW"/>
</dbReference>
<evidence type="ECO:0000256" key="1">
    <source>
        <dbReference type="ARBA" id="ARBA00010928"/>
    </source>
</evidence>
<comment type="caution">
    <text evidence="5">The sequence shown here is derived from an EMBL/GenBank/DDBJ whole genome shotgun (WGS) entry which is preliminary data.</text>
</comment>
<dbReference type="Pfam" id="PF01408">
    <property type="entry name" value="GFO_IDH_MocA"/>
    <property type="match status" value="1"/>
</dbReference>
<dbReference type="Proteomes" id="UP000252915">
    <property type="component" value="Unassembled WGS sequence"/>
</dbReference>
<evidence type="ECO:0000259" key="4">
    <source>
        <dbReference type="Pfam" id="PF22725"/>
    </source>
</evidence>
<evidence type="ECO:0000256" key="2">
    <source>
        <dbReference type="ARBA" id="ARBA00023002"/>
    </source>
</evidence>
<dbReference type="SUPFAM" id="SSF55347">
    <property type="entry name" value="Glyceraldehyde-3-phosphate dehydrogenase-like, C-terminal domain"/>
    <property type="match status" value="1"/>
</dbReference>
<evidence type="ECO:0000259" key="3">
    <source>
        <dbReference type="Pfam" id="PF01408"/>
    </source>
</evidence>
<dbReference type="Gene3D" id="3.30.360.10">
    <property type="entry name" value="Dihydrodipicolinate Reductase, domain 2"/>
    <property type="match status" value="1"/>
</dbReference>
<reference evidence="5 6" key="1">
    <citation type="journal article" date="2018" name="Microbiome">
        <title>Fine metagenomic profile of the Mediterranean stratified and mixed water columns revealed by assembly and recruitment.</title>
        <authorList>
            <person name="Haro-Moreno J.M."/>
            <person name="Lopez-Perez M."/>
            <person name="De La Torre J.R."/>
            <person name="Picazo A."/>
            <person name="Camacho A."/>
            <person name="Rodriguez-Valera F."/>
        </authorList>
    </citation>
    <scope>NUCLEOTIDE SEQUENCE [LARGE SCALE GENOMIC DNA]</scope>
    <source>
        <strain evidence="5">MED-G78</strain>
    </source>
</reference>
<feature type="domain" description="GFO/IDH/MocA-like oxidoreductase" evidence="4">
    <location>
        <begin position="143"/>
        <end position="247"/>
    </location>
</feature>
<proteinExistence type="inferred from homology"/>
<evidence type="ECO:0000313" key="6">
    <source>
        <dbReference type="Proteomes" id="UP000252915"/>
    </source>
</evidence>
<dbReference type="InterPro" id="IPR050984">
    <property type="entry name" value="Gfo/Idh/MocA_domain"/>
</dbReference>
<sequence length="342" mass="38509">MPNINWGIIGPGNIANAFAHSIKYCEKSNLISVFGRNEEKVNNFADKFNIKPYAKFEDFISSKEIDAVYIATPHNSHYFFSLEAIKNKKHILCEKPLTMNHLESMVLLNLAKEAKLFLMEAYMYRTHPQTFNILDNLKLLKETGKKITITSSFGFAAELPKEHRLRNPLLGGGAILDVGCYPLSMSKLIAGAIEDIPYADPISINAEGQIDETGVDLQSHAELIFSDDIEAQISCAINKNFTNDLRISAGAIEMVVSQPWHCGQFQEGESSIKIFNSSNLIEEISYKDNVGLFTREIDHASQCIQENKFESELISHADTQSNMLWLDQWRNKLDIDCPLNAI</sequence>
<dbReference type="AlphaFoldDB" id="A0A368C3K4"/>
<dbReference type="SUPFAM" id="SSF51735">
    <property type="entry name" value="NAD(P)-binding Rossmann-fold domains"/>
    <property type="match status" value="1"/>
</dbReference>
<dbReference type="EMBL" id="QOPI01000023">
    <property type="protein sequence ID" value="RCL43707.1"/>
    <property type="molecule type" value="Genomic_DNA"/>
</dbReference>
<accession>A0A368C3K4</accession>
<dbReference type="PANTHER" id="PTHR22604">
    <property type="entry name" value="OXIDOREDUCTASES"/>
    <property type="match status" value="1"/>
</dbReference>
<dbReference type="InterPro" id="IPR000683">
    <property type="entry name" value="Gfo/Idh/MocA-like_OxRdtase_N"/>
</dbReference>
<dbReference type="Gene3D" id="3.40.50.720">
    <property type="entry name" value="NAD(P)-binding Rossmann-like Domain"/>
    <property type="match status" value="1"/>
</dbReference>
<feature type="non-terminal residue" evidence="5">
    <location>
        <position position="342"/>
    </location>
</feature>
<dbReference type="InterPro" id="IPR055170">
    <property type="entry name" value="GFO_IDH_MocA-like_dom"/>
</dbReference>
<dbReference type="InterPro" id="IPR036291">
    <property type="entry name" value="NAD(P)-bd_dom_sf"/>
</dbReference>
<evidence type="ECO:0000313" key="5">
    <source>
        <dbReference type="EMBL" id="RCL43707.1"/>
    </source>
</evidence>
<gene>
    <name evidence="5" type="ORF">DBW92_03895</name>
</gene>
<comment type="similarity">
    <text evidence="1">Belongs to the Gfo/Idh/MocA family.</text>
</comment>
<name>A0A368C3K4_9GAMM</name>
<protein>
    <submittedName>
        <fullName evidence="5">Gfo/Idh/MocA family oxidoreductase</fullName>
    </submittedName>
</protein>
<dbReference type="PANTHER" id="PTHR22604:SF105">
    <property type="entry name" value="TRANS-1,2-DIHYDROBENZENE-1,2-DIOL DEHYDROGENASE"/>
    <property type="match status" value="1"/>
</dbReference>
<dbReference type="GO" id="GO:0000166">
    <property type="term" value="F:nucleotide binding"/>
    <property type="evidence" value="ECO:0007669"/>
    <property type="project" value="InterPro"/>
</dbReference>